<evidence type="ECO:0000313" key="1">
    <source>
        <dbReference type="Proteomes" id="UP001652626"/>
    </source>
</evidence>
<dbReference type="GeneID" id="135194809"/>
<evidence type="ECO:0000313" key="2">
    <source>
        <dbReference type="RefSeq" id="XP_064076854.1"/>
    </source>
</evidence>
<organism evidence="1 2">
    <name type="scientific">Vanessa tameamea</name>
    <name type="common">Kamehameha butterfly</name>
    <dbReference type="NCBI Taxonomy" id="334116"/>
    <lineage>
        <taxon>Eukaryota</taxon>
        <taxon>Metazoa</taxon>
        <taxon>Ecdysozoa</taxon>
        <taxon>Arthropoda</taxon>
        <taxon>Hexapoda</taxon>
        <taxon>Insecta</taxon>
        <taxon>Pterygota</taxon>
        <taxon>Neoptera</taxon>
        <taxon>Endopterygota</taxon>
        <taxon>Lepidoptera</taxon>
        <taxon>Glossata</taxon>
        <taxon>Ditrysia</taxon>
        <taxon>Papilionoidea</taxon>
        <taxon>Nymphalidae</taxon>
        <taxon>Nymphalinae</taxon>
        <taxon>Vanessa</taxon>
    </lineage>
</organism>
<dbReference type="RefSeq" id="XP_064076854.1">
    <property type="nucleotide sequence ID" value="XM_064220784.1"/>
</dbReference>
<proteinExistence type="predicted"/>
<name>A0ABM4AZX1_VANTA</name>
<keyword evidence="1" id="KW-1185">Reference proteome</keyword>
<reference evidence="2" key="1">
    <citation type="submission" date="2025-08" db="UniProtKB">
        <authorList>
            <consortium name="RefSeq"/>
        </authorList>
    </citation>
    <scope>IDENTIFICATION</scope>
    <source>
        <tissue evidence="2">Whole body</tissue>
    </source>
</reference>
<gene>
    <name evidence="2" type="primary">LOC135194809</name>
</gene>
<dbReference type="Proteomes" id="UP001652626">
    <property type="component" value="Chromosome 5"/>
</dbReference>
<accession>A0ABM4AZX1</accession>
<protein>
    <submittedName>
        <fullName evidence="2">Uncharacterized protein LOC135194809</fullName>
    </submittedName>
</protein>
<sequence length="212" mass="24439">MEKRIKLFLIINCIFRCNGVSWRRQLEHIANSKLHSQGLANYYLPLRRFYQFDPRELSSILGVPSRASHLPEAEPILPGHTLLKPSLGMLKSAVKFPHKELEDGAGVYGNIDNLGIRYDGRNERTLYSGFRRSPADYFMVVPLNGKDTQGKPRFKLESAVLDLERKENAKNKLLKILKRLNIPLKGLKVFVATLNKYESNDVYNEQRTSYYL</sequence>